<keyword evidence="1" id="KW-0677">Repeat</keyword>
<feature type="domain" description="DC1" evidence="3">
    <location>
        <begin position="45"/>
        <end position="99"/>
    </location>
</feature>
<dbReference type="Proteomes" id="UP001157418">
    <property type="component" value="Unassembled WGS sequence"/>
</dbReference>
<dbReference type="PANTHER" id="PTHR32410">
    <property type="entry name" value="CYSTEINE/HISTIDINE-RICH C1 DOMAIN FAMILY PROTEIN"/>
    <property type="match status" value="1"/>
</dbReference>
<feature type="region of interest" description="Disordered" evidence="2">
    <location>
        <begin position="1"/>
        <end position="51"/>
    </location>
</feature>
<evidence type="ECO:0000259" key="3">
    <source>
        <dbReference type="Pfam" id="PF03107"/>
    </source>
</evidence>
<dbReference type="PANTHER" id="PTHR32410:SF216">
    <property type="entry name" value="PHORBOL-ESTER_DAG-TYPE DOMAIN-CONTAINING PROTEIN"/>
    <property type="match status" value="1"/>
</dbReference>
<reference evidence="4 5" key="1">
    <citation type="submission" date="2022-01" db="EMBL/GenBank/DDBJ databases">
        <authorList>
            <person name="Xiong W."/>
            <person name="Schranz E."/>
        </authorList>
    </citation>
    <scope>NUCLEOTIDE SEQUENCE [LARGE SCALE GENOMIC DNA]</scope>
</reference>
<accession>A0AAU9P780</accession>
<evidence type="ECO:0000313" key="4">
    <source>
        <dbReference type="EMBL" id="CAH1445806.1"/>
    </source>
</evidence>
<evidence type="ECO:0000256" key="1">
    <source>
        <dbReference type="ARBA" id="ARBA00022737"/>
    </source>
</evidence>
<dbReference type="Pfam" id="PF03107">
    <property type="entry name" value="C1_2"/>
    <property type="match status" value="1"/>
</dbReference>
<evidence type="ECO:0000313" key="5">
    <source>
        <dbReference type="Proteomes" id="UP001157418"/>
    </source>
</evidence>
<dbReference type="InterPro" id="IPR046349">
    <property type="entry name" value="C1-like_sf"/>
</dbReference>
<comment type="caution">
    <text evidence="4">The sequence shown here is derived from an EMBL/GenBank/DDBJ whole genome shotgun (WGS) entry which is preliminary data.</text>
</comment>
<proteinExistence type="predicted"/>
<dbReference type="InterPro" id="IPR053192">
    <property type="entry name" value="Vacuole_Formation_Reg"/>
</dbReference>
<dbReference type="InterPro" id="IPR004146">
    <property type="entry name" value="DC1"/>
</dbReference>
<name>A0AAU9P780_9ASTR</name>
<feature type="compositionally biased region" description="Acidic residues" evidence="2">
    <location>
        <begin position="17"/>
        <end position="33"/>
    </location>
</feature>
<dbReference type="AlphaFoldDB" id="A0AAU9P780"/>
<gene>
    <name evidence="4" type="ORF">LVIROSA_LOCUS31544</name>
</gene>
<evidence type="ECO:0000256" key="2">
    <source>
        <dbReference type="SAM" id="MobiDB-lite"/>
    </source>
</evidence>
<organism evidence="4 5">
    <name type="scientific">Lactuca virosa</name>
    <dbReference type="NCBI Taxonomy" id="75947"/>
    <lineage>
        <taxon>Eukaryota</taxon>
        <taxon>Viridiplantae</taxon>
        <taxon>Streptophyta</taxon>
        <taxon>Embryophyta</taxon>
        <taxon>Tracheophyta</taxon>
        <taxon>Spermatophyta</taxon>
        <taxon>Magnoliopsida</taxon>
        <taxon>eudicotyledons</taxon>
        <taxon>Gunneridae</taxon>
        <taxon>Pentapetalae</taxon>
        <taxon>asterids</taxon>
        <taxon>campanulids</taxon>
        <taxon>Asterales</taxon>
        <taxon>Asteraceae</taxon>
        <taxon>Cichorioideae</taxon>
        <taxon>Cichorieae</taxon>
        <taxon>Lactucinae</taxon>
        <taxon>Lactuca</taxon>
    </lineage>
</organism>
<keyword evidence="5" id="KW-1185">Reference proteome</keyword>
<dbReference type="SUPFAM" id="SSF57889">
    <property type="entry name" value="Cysteine-rich domain"/>
    <property type="match status" value="1"/>
</dbReference>
<dbReference type="EMBL" id="CAKMRJ010005523">
    <property type="protein sequence ID" value="CAH1445806.1"/>
    <property type="molecule type" value="Genomic_DNA"/>
</dbReference>
<protein>
    <recommendedName>
        <fullName evidence="3">DC1 domain-containing protein</fullName>
    </recommendedName>
</protein>
<sequence>MLSLVHLQPNQDNKNSDDDDDDDDGNEEKEEEMPTTLQNHSSHPHPNHNLTMSKRFRRSDHAYFTSNAKWTCSVCNLKRKSLFNYHCSICKISMDIICANISQQKIDHPSHPHQLQHMPTKLVSHCNACGGDHQGNFYHYTTFSLFLIHLDCALLPAKLPIQQHTNATLTHSQSHSLSPAYSFPEVDKANKFYPRC</sequence>